<protein>
    <submittedName>
        <fullName evidence="12">Mur ligase family protein</fullName>
    </submittedName>
</protein>
<dbReference type="PANTHER" id="PTHR43445">
    <property type="entry name" value="UDP-N-ACETYLMURAMATE--L-ALANINE LIGASE-RELATED"/>
    <property type="match status" value="1"/>
</dbReference>
<name>A0ABU3Q4A2_9SPHN</name>
<dbReference type="InterPro" id="IPR036615">
    <property type="entry name" value="Mur_ligase_C_dom_sf"/>
</dbReference>
<evidence type="ECO:0000256" key="2">
    <source>
        <dbReference type="ARBA" id="ARBA00022618"/>
    </source>
</evidence>
<evidence type="ECO:0000259" key="10">
    <source>
        <dbReference type="Pfam" id="PF02875"/>
    </source>
</evidence>
<keyword evidence="13" id="KW-1185">Reference proteome</keyword>
<keyword evidence="4" id="KW-0067">ATP-binding</keyword>
<dbReference type="SUPFAM" id="SSF51984">
    <property type="entry name" value="MurCD N-terminal domain"/>
    <property type="match status" value="1"/>
</dbReference>
<feature type="domain" description="Mur ligase central" evidence="11">
    <location>
        <begin position="115"/>
        <end position="296"/>
    </location>
</feature>
<dbReference type="InterPro" id="IPR000713">
    <property type="entry name" value="Mur_ligase_N"/>
</dbReference>
<sequence length="469" mass="50263">MKETKSYFFCGIGGSGMLPLACIVKASGAEVAGSDRSLDQGRIADKFSFLKERGIHLFPQDGSGVASPNQIVVTSAAVENTIPDVEAARRIGAKLVSRPQLLAELFNAASTSIAVGGTSGKSTVTGMIAWILHQAGRDPTVMNGAVMKNFVTPDQPFASALVGQGGIFVSEVDESDGSIALYEPNIAILNNITLDHKSLDELRALFLDFIGKAETAILNLDDEEVRTLAARGERVRLVTFSLLDEAADLVARNIVEEPLAISFTVFERATGDTFRVRLQVPGRHNATNALAAIASARACGLDLATAVEALAGFNGLRRRFEVVGTYRDISIVDDFGHNPDKIAATLATLHAFPGRVLVMFQPHGYGPLRVMKQQLVDCFAHNLEADDILIMPDPAYFGGTVERSVTSGDIVDGVRAAGRNAEHIADRADCATRLMMLARPGDRIVIMGARDDTLSTFAADLLKRLRNRA</sequence>
<proteinExistence type="predicted"/>
<dbReference type="PANTHER" id="PTHR43445:SF3">
    <property type="entry name" value="UDP-N-ACETYLMURAMATE--L-ALANINE LIGASE"/>
    <property type="match status" value="1"/>
</dbReference>
<evidence type="ECO:0000256" key="8">
    <source>
        <dbReference type="ARBA" id="ARBA00023316"/>
    </source>
</evidence>
<dbReference type="GO" id="GO:0016874">
    <property type="term" value="F:ligase activity"/>
    <property type="evidence" value="ECO:0007669"/>
    <property type="project" value="UniProtKB-KW"/>
</dbReference>
<dbReference type="InterPro" id="IPR004101">
    <property type="entry name" value="Mur_ligase_C"/>
</dbReference>
<keyword evidence="5" id="KW-0133">Cell shape</keyword>
<reference evidence="12 13" key="1">
    <citation type="submission" date="2023-05" db="EMBL/GenBank/DDBJ databases">
        <authorList>
            <person name="Guo Y."/>
        </authorList>
    </citation>
    <scope>NUCLEOTIDE SEQUENCE [LARGE SCALE GENOMIC DNA]</scope>
    <source>
        <strain evidence="12 13">GR2756</strain>
    </source>
</reference>
<dbReference type="InterPro" id="IPR013221">
    <property type="entry name" value="Mur_ligase_cen"/>
</dbReference>
<evidence type="ECO:0000313" key="12">
    <source>
        <dbReference type="EMBL" id="MDT9598229.1"/>
    </source>
</evidence>
<evidence type="ECO:0000256" key="7">
    <source>
        <dbReference type="ARBA" id="ARBA00023306"/>
    </source>
</evidence>
<dbReference type="EMBL" id="JAVUPU010000002">
    <property type="protein sequence ID" value="MDT9598229.1"/>
    <property type="molecule type" value="Genomic_DNA"/>
</dbReference>
<dbReference type="Gene3D" id="3.40.50.720">
    <property type="entry name" value="NAD(P)-binding Rossmann-like Domain"/>
    <property type="match status" value="1"/>
</dbReference>
<dbReference type="Pfam" id="PF08245">
    <property type="entry name" value="Mur_ligase_M"/>
    <property type="match status" value="1"/>
</dbReference>
<evidence type="ECO:0000256" key="1">
    <source>
        <dbReference type="ARBA" id="ARBA00022598"/>
    </source>
</evidence>
<dbReference type="SUPFAM" id="SSF53623">
    <property type="entry name" value="MurD-like peptide ligases, catalytic domain"/>
    <property type="match status" value="1"/>
</dbReference>
<feature type="domain" description="Mur ligase C-terminal" evidence="10">
    <location>
        <begin position="318"/>
        <end position="450"/>
    </location>
</feature>
<dbReference type="InterPro" id="IPR050061">
    <property type="entry name" value="MurCDEF_pg_biosynth"/>
</dbReference>
<evidence type="ECO:0000259" key="11">
    <source>
        <dbReference type="Pfam" id="PF08245"/>
    </source>
</evidence>
<keyword evidence="8" id="KW-0961">Cell wall biogenesis/degradation</keyword>
<gene>
    <name evidence="12" type="ORF">RQX22_04595</name>
</gene>
<dbReference type="Pfam" id="PF01225">
    <property type="entry name" value="Mur_ligase"/>
    <property type="match status" value="1"/>
</dbReference>
<dbReference type="Gene3D" id="3.40.1190.10">
    <property type="entry name" value="Mur-like, catalytic domain"/>
    <property type="match status" value="1"/>
</dbReference>
<dbReference type="Proteomes" id="UP001259572">
    <property type="component" value="Unassembled WGS sequence"/>
</dbReference>
<evidence type="ECO:0000256" key="3">
    <source>
        <dbReference type="ARBA" id="ARBA00022741"/>
    </source>
</evidence>
<evidence type="ECO:0000259" key="9">
    <source>
        <dbReference type="Pfam" id="PF01225"/>
    </source>
</evidence>
<keyword evidence="2" id="KW-0132">Cell division</keyword>
<dbReference type="Gene3D" id="3.90.190.20">
    <property type="entry name" value="Mur ligase, C-terminal domain"/>
    <property type="match status" value="1"/>
</dbReference>
<feature type="domain" description="Mur ligase N-terminal catalytic" evidence="9">
    <location>
        <begin position="9"/>
        <end position="108"/>
    </location>
</feature>
<dbReference type="Pfam" id="PF02875">
    <property type="entry name" value="Mur_ligase_C"/>
    <property type="match status" value="1"/>
</dbReference>
<dbReference type="InterPro" id="IPR036565">
    <property type="entry name" value="Mur-like_cat_sf"/>
</dbReference>
<keyword evidence="6" id="KW-0573">Peptidoglycan synthesis</keyword>
<comment type="caution">
    <text evidence="12">The sequence shown here is derived from an EMBL/GenBank/DDBJ whole genome shotgun (WGS) entry which is preliminary data.</text>
</comment>
<evidence type="ECO:0000313" key="13">
    <source>
        <dbReference type="Proteomes" id="UP001259572"/>
    </source>
</evidence>
<evidence type="ECO:0000256" key="5">
    <source>
        <dbReference type="ARBA" id="ARBA00022960"/>
    </source>
</evidence>
<keyword evidence="1 12" id="KW-0436">Ligase</keyword>
<dbReference type="RefSeq" id="WP_315724088.1">
    <property type="nucleotide sequence ID" value="NZ_JAVUPU010000002.1"/>
</dbReference>
<evidence type="ECO:0000256" key="6">
    <source>
        <dbReference type="ARBA" id="ARBA00022984"/>
    </source>
</evidence>
<keyword evidence="3" id="KW-0547">Nucleotide-binding</keyword>
<keyword evidence="7" id="KW-0131">Cell cycle</keyword>
<dbReference type="SUPFAM" id="SSF53244">
    <property type="entry name" value="MurD-like peptide ligases, peptide-binding domain"/>
    <property type="match status" value="1"/>
</dbReference>
<organism evidence="12 13">
    <name type="scientific">Sphingosinicella rhizophila</name>
    <dbReference type="NCBI Taxonomy" id="3050082"/>
    <lineage>
        <taxon>Bacteria</taxon>
        <taxon>Pseudomonadati</taxon>
        <taxon>Pseudomonadota</taxon>
        <taxon>Alphaproteobacteria</taxon>
        <taxon>Sphingomonadales</taxon>
        <taxon>Sphingosinicellaceae</taxon>
        <taxon>Sphingosinicella</taxon>
    </lineage>
</organism>
<evidence type="ECO:0000256" key="4">
    <source>
        <dbReference type="ARBA" id="ARBA00022840"/>
    </source>
</evidence>
<accession>A0ABU3Q4A2</accession>